<evidence type="ECO:0000259" key="1">
    <source>
        <dbReference type="Pfam" id="PF24764"/>
    </source>
</evidence>
<sequence>MAAPLPDFARTVLLEAFREHYARYESTVHDTVQNAPDAVVISRLGDDLTTFADMANTHSEIFEPDEFQRLQQNVAGMLHDLREVYREAVDASHHGRPDLVQYVHTGRRGRPRVVIDPQFLRWAYAQRSTAGLCRFLGIGRTTLRNALLDAGIVEPQMAPSSLNNARTSAPFLSDDEDRQEIENLDEQPDLLGEEADLEEPDQIIDPDLPIPTLDELPPEIQETAAPATTSYTGPVSTLTDDELDATILSLRAHYRRSGLRMLQGMLRVLGHRFVESSNEFASVVENIGFWAQILCGTTMGNTVAFFLCVSNHQLRKLEGLIRWGIVIHGFIDGYSRLVTGLRASKNNRAGTVLELFLDAARTYGVPSRVRGDHGGENLHVAAWMEVYRGIGRGSYIWGRSVHNVRIERLWVDVTAQVGETWHQAFQLLEIRHGLDINNLNHIWLLQFLFLATINAQLAFFAQTWNQHRIQIRRGPNRSPTDMFVFDMFVNGVRGDQLPLEEEGLSEEELEAFGIDWQEFRDEAILNSQHLNNSGLEGASSWIGRQGPPDDLSHVIVEPPADTLTHDEAAALYEHFSPLIGLAGDDNIIALWTQALAYVRVLYPDLF</sequence>
<name>A0ABQ0KZS6_MYCCL</name>
<accession>A0ABQ0KZS6</accession>
<organism evidence="2 3">
    <name type="scientific">Mycena chlorophos</name>
    <name type="common">Agaric fungus</name>
    <name type="synonym">Agaricus chlorophos</name>
    <dbReference type="NCBI Taxonomy" id="658473"/>
    <lineage>
        <taxon>Eukaryota</taxon>
        <taxon>Fungi</taxon>
        <taxon>Dikarya</taxon>
        <taxon>Basidiomycota</taxon>
        <taxon>Agaricomycotina</taxon>
        <taxon>Agaricomycetes</taxon>
        <taxon>Agaricomycetidae</taxon>
        <taxon>Agaricales</taxon>
        <taxon>Marasmiineae</taxon>
        <taxon>Mycenaceae</taxon>
        <taxon>Mycena</taxon>
    </lineage>
</organism>
<dbReference type="InterPro" id="IPR058913">
    <property type="entry name" value="Integrase_dom_put"/>
</dbReference>
<dbReference type="SUPFAM" id="SSF53098">
    <property type="entry name" value="Ribonuclease H-like"/>
    <property type="match status" value="1"/>
</dbReference>
<dbReference type="PANTHER" id="PTHR46791">
    <property type="entry name" value="EXPRESSED PROTEIN"/>
    <property type="match status" value="1"/>
</dbReference>
<protein>
    <recommendedName>
        <fullName evidence="1">Integrase core domain-containing protein</fullName>
    </recommendedName>
</protein>
<evidence type="ECO:0000313" key="2">
    <source>
        <dbReference type="EMBL" id="GAT43777.1"/>
    </source>
</evidence>
<dbReference type="InterPro" id="IPR012337">
    <property type="entry name" value="RNaseH-like_sf"/>
</dbReference>
<evidence type="ECO:0000313" key="3">
    <source>
        <dbReference type="Proteomes" id="UP000815677"/>
    </source>
</evidence>
<feature type="domain" description="Integrase core" evidence="1">
    <location>
        <begin position="320"/>
        <end position="488"/>
    </location>
</feature>
<dbReference type="Proteomes" id="UP000815677">
    <property type="component" value="Unassembled WGS sequence"/>
</dbReference>
<gene>
    <name evidence="2" type="ORF">MCHLO_01445</name>
</gene>
<proteinExistence type="predicted"/>
<dbReference type="PANTHER" id="PTHR46791:SF5">
    <property type="entry name" value="CLR5 DOMAIN-CONTAINING PROTEIN-RELATED"/>
    <property type="match status" value="1"/>
</dbReference>
<reference evidence="2" key="1">
    <citation type="submission" date="2014-09" db="EMBL/GenBank/DDBJ databases">
        <title>Genome sequence of the luminous mushroom Mycena chlorophos for searching fungal bioluminescence genes.</title>
        <authorList>
            <person name="Tanaka Y."/>
            <person name="Kasuga D."/>
            <person name="Oba Y."/>
            <person name="Hase S."/>
            <person name="Sato K."/>
            <person name="Oba Y."/>
            <person name="Sakakibara Y."/>
        </authorList>
    </citation>
    <scope>NUCLEOTIDE SEQUENCE</scope>
</reference>
<dbReference type="Pfam" id="PF24764">
    <property type="entry name" value="rva_4"/>
    <property type="match status" value="1"/>
</dbReference>
<keyword evidence="3" id="KW-1185">Reference proteome</keyword>
<dbReference type="EMBL" id="DF839277">
    <property type="protein sequence ID" value="GAT43777.1"/>
    <property type="molecule type" value="Genomic_DNA"/>
</dbReference>